<dbReference type="Pfam" id="PF24760">
    <property type="entry name" value="TPR_IF140_C"/>
    <property type="match status" value="1"/>
</dbReference>
<evidence type="ECO:0000256" key="4">
    <source>
        <dbReference type="ARBA" id="ARBA00023069"/>
    </source>
</evidence>
<evidence type="ECO:0000259" key="7">
    <source>
        <dbReference type="Pfam" id="PF24760"/>
    </source>
</evidence>
<evidence type="ECO:0000313" key="9">
    <source>
        <dbReference type="EMBL" id="PHJ22980.1"/>
    </source>
</evidence>
<dbReference type="OrthoDB" id="333116at2759"/>
<evidence type="ECO:0000256" key="6">
    <source>
        <dbReference type="SAM" id="MobiDB-lite"/>
    </source>
</evidence>
<feature type="compositionally biased region" description="Polar residues" evidence="6">
    <location>
        <begin position="402"/>
        <end position="417"/>
    </location>
</feature>
<evidence type="ECO:0000256" key="3">
    <source>
        <dbReference type="ARBA" id="ARBA00022737"/>
    </source>
</evidence>
<keyword evidence="2" id="KW-0853">WD repeat</keyword>
<dbReference type="InterPro" id="IPR011990">
    <property type="entry name" value="TPR-like_helical_dom_sf"/>
</dbReference>
<protein>
    <submittedName>
        <fullName evidence="9">Tetratricopeptide repeat-containing protein</fullName>
    </submittedName>
</protein>
<keyword evidence="5" id="KW-0966">Cell projection</keyword>
<feature type="compositionally biased region" description="Acidic residues" evidence="6">
    <location>
        <begin position="902"/>
        <end position="913"/>
    </location>
</feature>
<evidence type="ECO:0000313" key="10">
    <source>
        <dbReference type="Proteomes" id="UP000221165"/>
    </source>
</evidence>
<dbReference type="EMBL" id="MIGC01001377">
    <property type="protein sequence ID" value="PHJ22980.1"/>
    <property type="molecule type" value="Genomic_DNA"/>
</dbReference>
<dbReference type="RefSeq" id="XP_067924657.1">
    <property type="nucleotide sequence ID" value="XM_068063366.1"/>
</dbReference>
<evidence type="ECO:0000256" key="1">
    <source>
        <dbReference type="ARBA" id="ARBA00004138"/>
    </source>
</evidence>
<dbReference type="GO" id="GO:0030991">
    <property type="term" value="C:intraciliary transport particle A"/>
    <property type="evidence" value="ECO:0007669"/>
    <property type="project" value="TreeGrafter"/>
</dbReference>
<evidence type="ECO:0000256" key="2">
    <source>
        <dbReference type="ARBA" id="ARBA00022574"/>
    </source>
</evidence>
<evidence type="ECO:0000259" key="8">
    <source>
        <dbReference type="Pfam" id="PF24762"/>
    </source>
</evidence>
<comment type="subcellular location">
    <subcellularLocation>
        <location evidence="1">Cell projection</location>
        <location evidence="1">Cilium</location>
    </subcellularLocation>
</comment>
<dbReference type="Pfam" id="PF24762">
    <property type="entry name" value="TPR_IF140-IFT172"/>
    <property type="match status" value="2"/>
</dbReference>
<evidence type="ECO:0000256" key="5">
    <source>
        <dbReference type="ARBA" id="ARBA00023273"/>
    </source>
</evidence>
<dbReference type="VEuPathDB" id="ToxoDB:CSUI_003168"/>
<accession>A0A2C6KRC1</accession>
<reference evidence="9 10" key="1">
    <citation type="journal article" date="2017" name="Int. J. Parasitol.">
        <title>The genome of the protozoan parasite Cystoisospora suis and a reverse vaccinology approach to identify vaccine candidates.</title>
        <authorList>
            <person name="Palmieri N."/>
            <person name="Shrestha A."/>
            <person name="Ruttkowski B."/>
            <person name="Beck T."/>
            <person name="Vogl C."/>
            <person name="Tomley F."/>
            <person name="Blake D.P."/>
            <person name="Joachim A."/>
        </authorList>
    </citation>
    <scope>NUCLEOTIDE SEQUENCE [LARGE SCALE GENOMIC DNA]</scope>
    <source>
        <strain evidence="9 10">Wien I</strain>
    </source>
</reference>
<dbReference type="AlphaFoldDB" id="A0A2C6KRC1"/>
<dbReference type="GO" id="GO:0035721">
    <property type="term" value="P:intraciliary retrograde transport"/>
    <property type="evidence" value="ECO:0007669"/>
    <property type="project" value="TreeGrafter"/>
</dbReference>
<dbReference type="Proteomes" id="UP000221165">
    <property type="component" value="Unassembled WGS sequence"/>
</dbReference>
<feature type="region of interest" description="Disordered" evidence="6">
    <location>
        <begin position="818"/>
        <end position="913"/>
    </location>
</feature>
<feature type="region of interest" description="Disordered" evidence="6">
    <location>
        <begin position="401"/>
        <end position="433"/>
    </location>
</feature>
<keyword evidence="10" id="KW-1185">Reference proteome</keyword>
<dbReference type="Gene3D" id="1.25.40.470">
    <property type="match status" value="1"/>
</dbReference>
<proteinExistence type="predicted"/>
<name>A0A2C6KRC1_9APIC</name>
<feature type="domain" description="IF140/IFT172/WDR19 TPR" evidence="8">
    <location>
        <begin position="166"/>
        <end position="317"/>
    </location>
</feature>
<sequence length="913" mass="101165">MVSDDVGPAAGQMSDPTPTSRQGPVCEQRRGSSASKTCTDCVRDTPRTAADRPWLFRRTMRDFRGLDVESMTGDFIGTVEGSLPVSYKDWCLSSVESSSRNAAHGVSKVSCTAFRQLQRMYLLTKVPLLPRLHAYNTPKSLSDRVPMYIWSAAKILDFSYNIAFNNVEEAYRALCSTASSSRSLCLEMAKMSVKTRRLGIALKCVEKLRMPKLQAALRRLAHDTDEVKLAILAAHLGLSEEVERLYRSCQRFDLLSEWLQVNSKWPSALQVSEAHARIRLARTNYAYSRYLENVGDYASAMVHLRLSCRGPHAAPRIVGSVKRLEPKPDHALCKSTALPPLPGPEGWEPARQRYESPRALRLACKMGDIEVFLEKEENPQLCGWYALSLEKEMQAALAAQKLTDSTLSRTKTSSGAANSREPSEELAASRDVQEGKPALQEALKWYTRGKIYRHQVRVLCALNKMEEAAKVCEATGDKEANLVLAQELESRGLHEKAVKFYSEAGKLRKALSLGQHDGYESDLMAAALNASHDDMVAAAAYFFERHEFEKAVALFRKAGHLENALQICLSAGLRDSLRLLAEEATPHTDPQVLEKCARVFVEMGMTDKAIRLLARTKRFDAALSLCENTARHPDVYVLAANYLQGLDGHRDTRLRSCIVTFYQKAKAFAKLAAFYIAIAQSDIEEHSAYGSAQAALKESRKYLLKCPDKAKRVELLDARLEIIDRFMRAKELQDEDPEIMVRELVALLKDPAAEKVLKRGDVFGQLARFYASVGNHKAAAMVLKKMQEQQINVYEHLDRQTLEEVCAATAISVGAGVYGATKAPGGRPRSGEARGTEEEDGDEASAESAPFSAVLEETSSPGSHVSDKEEGLELSSAESGPAELGGHDWDEDSDFQQGDKIPEDDQEISESLT</sequence>
<feature type="domain" description="IF140/IFT172/WDR19 TPR" evidence="8">
    <location>
        <begin position="436"/>
        <end position="627"/>
    </location>
</feature>
<dbReference type="SUPFAM" id="SSF48452">
    <property type="entry name" value="TPR-like"/>
    <property type="match status" value="1"/>
</dbReference>
<keyword evidence="4" id="KW-0969">Cilium</keyword>
<feature type="region of interest" description="Disordered" evidence="6">
    <location>
        <begin position="1"/>
        <end position="31"/>
    </location>
</feature>
<feature type="compositionally biased region" description="Basic and acidic residues" evidence="6">
    <location>
        <begin position="421"/>
        <end position="433"/>
    </location>
</feature>
<comment type="caution">
    <text evidence="9">The sequence shown here is derived from an EMBL/GenBank/DDBJ whole genome shotgun (WGS) entry which is preliminary data.</text>
</comment>
<feature type="domain" description="IF140 C-terminal TPR" evidence="7">
    <location>
        <begin position="670"/>
        <end position="787"/>
    </location>
</feature>
<dbReference type="PANTHER" id="PTHR15722">
    <property type="entry name" value="IFT140/172-RELATED"/>
    <property type="match status" value="1"/>
</dbReference>
<dbReference type="GeneID" id="94426577"/>
<keyword evidence="3" id="KW-0677">Repeat</keyword>
<dbReference type="PANTHER" id="PTHR15722:SF7">
    <property type="entry name" value="INTRAFLAGELLAR TRANSPORT PROTEIN 140 HOMOLOG"/>
    <property type="match status" value="1"/>
</dbReference>
<dbReference type="InterPro" id="IPR056156">
    <property type="entry name" value="TPR_IF140_C"/>
</dbReference>
<dbReference type="InterPro" id="IPR056168">
    <property type="entry name" value="TPR_IF140/IFT172/WDR19"/>
</dbReference>
<dbReference type="GO" id="GO:0005930">
    <property type="term" value="C:axoneme"/>
    <property type="evidence" value="ECO:0007669"/>
    <property type="project" value="TreeGrafter"/>
</dbReference>
<dbReference type="GO" id="GO:0036064">
    <property type="term" value="C:ciliary basal body"/>
    <property type="evidence" value="ECO:0007669"/>
    <property type="project" value="TreeGrafter"/>
</dbReference>
<organism evidence="9 10">
    <name type="scientific">Cystoisospora suis</name>
    <dbReference type="NCBI Taxonomy" id="483139"/>
    <lineage>
        <taxon>Eukaryota</taxon>
        <taxon>Sar</taxon>
        <taxon>Alveolata</taxon>
        <taxon>Apicomplexa</taxon>
        <taxon>Conoidasida</taxon>
        <taxon>Coccidia</taxon>
        <taxon>Eucoccidiorida</taxon>
        <taxon>Eimeriorina</taxon>
        <taxon>Sarcocystidae</taxon>
        <taxon>Cystoisospora</taxon>
    </lineage>
</organism>
<gene>
    <name evidence="9" type="ORF">CSUI_003168</name>
</gene>